<sequence length="115" mass="13289">IIKLVAQVIPSYCMSVFLLPTTLQDEMQSMMNSFRWDSNRNVGKKSIGLVGNVFLRKELGVKKEFKAKYYPNCNFLDSALGYSPSFTWHSIHTSRVLVKNGIRWRLKDGKSINIW</sequence>
<organism evidence="1">
    <name type="scientific">Glycine soja</name>
    <name type="common">Wild soybean</name>
    <dbReference type="NCBI Taxonomy" id="3848"/>
    <lineage>
        <taxon>Eukaryota</taxon>
        <taxon>Viridiplantae</taxon>
        <taxon>Streptophyta</taxon>
        <taxon>Embryophyta</taxon>
        <taxon>Tracheophyta</taxon>
        <taxon>Spermatophyta</taxon>
        <taxon>Magnoliopsida</taxon>
        <taxon>eudicotyledons</taxon>
        <taxon>Gunneridae</taxon>
        <taxon>Pentapetalae</taxon>
        <taxon>rosids</taxon>
        <taxon>fabids</taxon>
        <taxon>Fabales</taxon>
        <taxon>Fabaceae</taxon>
        <taxon>Papilionoideae</taxon>
        <taxon>50 kb inversion clade</taxon>
        <taxon>NPAAA clade</taxon>
        <taxon>indigoferoid/millettioid clade</taxon>
        <taxon>Phaseoleae</taxon>
        <taxon>Glycine</taxon>
        <taxon>Glycine subgen. Soja</taxon>
    </lineage>
</organism>
<feature type="non-terminal residue" evidence="1">
    <location>
        <position position="1"/>
    </location>
</feature>
<dbReference type="Proteomes" id="UP000053555">
    <property type="component" value="Unassembled WGS sequence"/>
</dbReference>
<gene>
    <name evidence="1" type="ORF">glysoja_030385</name>
</gene>
<accession>A0A0B2QXM9</accession>
<protein>
    <submittedName>
        <fullName evidence="1">Uncharacterized protein</fullName>
    </submittedName>
</protein>
<reference evidence="1" key="1">
    <citation type="submission" date="2014-07" db="EMBL/GenBank/DDBJ databases">
        <title>Identification of a novel salt tolerance gene in wild soybean by whole-genome sequencing.</title>
        <authorList>
            <person name="Lam H.-M."/>
            <person name="Qi X."/>
            <person name="Li M.-W."/>
            <person name="Liu X."/>
            <person name="Xie M."/>
            <person name="Ni M."/>
            <person name="Xu X."/>
        </authorList>
    </citation>
    <scope>NUCLEOTIDE SEQUENCE [LARGE SCALE GENOMIC DNA]</scope>
    <source>
        <tissue evidence="1">Root</tissue>
    </source>
</reference>
<evidence type="ECO:0000313" key="1">
    <source>
        <dbReference type="EMBL" id="KHN26431.1"/>
    </source>
</evidence>
<proteinExistence type="predicted"/>
<feature type="non-terminal residue" evidence="1">
    <location>
        <position position="115"/>
    </location>
</feature>
<dbReference type="EMBL" id="KN653883">
    <property type="protein sequence ID" value="KHN26431.1"/>
    <property type="molecule type" value="Genomic_DNA"/>
</dbReference>
<dbReference type="AlphaFoldDB" id="A0A0B2QXM9"/>
<name>A0A0B2QXM9_GLYSO</name>